<sequence>MLLKKKQMHLLILAFALLACLASARQVSASVMNFAVETHIPDNQVDKSKTYFDLKMAPDQNQTVTTTLKNTTDKAVTVEVTINSAKTNSNGVIEYGKNTIPTDASLKHPLDSLMTGPSSVTLSPNESKDVTFLIKMPSDAFDGKILGGLTFQQKTSEVTQDASKSGTSIQNEYAYAIAVVLRETDTPVFPNLKLLTVKPGQENYRNVIHATIQNDQAAILSDVKVDAKVYAKDGKTPIYTSVKNELQVAPNTSWVYPISLENTKMEPGTYTLRMKVSGTSDKKSKTWTFSKTFKIAEKEARELNKSAVDVKANTNTKSTNWLLIAVICLIILVVILIILFLLKNKREKQSVDNNSHD</sequence>
<dbReference type="Pfam" id="PF06030">
    <property type="entry name" value="WxLIP_PGBD"/>
    <property type="match status" value="1"/>
</dbReference>
<feature type="domain" description="WxL Interacting Protein peptidoglycan binding" evidence="3">
    <location>
        <begin position="34"/>
        <end position="152"/>
    </location>
</feature>
<dbReference type="InterPro" id="IPR010317">
    <property type="entry name" value="WxLIP_PGBD"/>
</dbReference>
<name>A0A7L4WDK0_9LACT</name>
<dbReference type="RefSeq" id="WP_109833846.1">
    <property type="nucleotide sequence ID" value="NZ_CP017195.1"/>
</dbReference>
<feature type="signal peptide" evidence="2">
    <location>
        <begin position="1"/>
        <end position="29"/>
    </location>
</feature>
<keyword evidence="1" id="KW-0472">Membrane</keyword>
<reference evidence="5 6" key="1">
    <citation type="submission" date="2016-09" db="EMBL/GenBank/DDBJ databases">
        <title>Lactic acid bacteria from MAP meat Genome sequencing and assembly.</title>
        <authorList>
            <person name="Behr J."/>
            <person name="Hilgarth M."/>
            <person name="Vogel R.F."/>
        </authorList>
    </citation>
    <scope>NUCLEOTIDE SEQUENCE [LARGE SCALE GENOMIC DNA]</scope>
    <source>
        <strain evidence="5 6">TMW21615</strain>
    </source>
</reference>
<evidence type="ECO:0000256" key="2">
    <source>
        <dbReference type="SAM" id="SignalP"/>
    </source>
</evidence>
<dbReference type="KEGG" id="lpaa:BHS01_00695"/>
<dbReference type="InterPro" id="IPR021759">
    <property type="entry name" value="WxLIP_HBD"/>
</dbReference>
<keyword evidence="1" id="KW-1133">Transmembrane helix</keyword>
<dbReference type="EMBL" id="CP017195">
    <property type="protein sequence ID" value="QDJ27182.1"/>
    <property type="molecule type" value="Genomic_DNA"/>
</dbReference>
<proteinExistence type="predicted"/>
<dbReference type="AlphaFoldDB" id="A0A7L4WDK0"/>
<evidence type="ECO:0000259" key="3">
    <source>
        <dbReference type="Pfam" id="PF06030"/>
    </source>
</evidence>
<gene>
    <name evidence="5" type="ORF">BHS01_00695</name>
</gene>
<accession>A0A7L4WDK0</accession>
<evidence type="ECO:0000256" key="1">
    <source>
        <dbReference type="SAM" id="Phobius"/>
    </source>
</evidence>
<dbReference type="Pfam" id="PF11797">
    <property type="entry name" value="WxLIP_HBD"/>
    <property type="match status" value="1"/>
</dbReference>
<evidence type="ECO:0000259" key="4">
    <source>
        <dbReference type="Pfam" id="PF11797"/>
    </source>
</evidence>
<feature type="transmembrane region" description="Helical" evidence="1">
    <location>
        <begin position="321"/>
        <end position="342"/>
    </location>
</feature>
<keyword evidence="2" id="KW-0732">Signal</keyword>
<protein>
    <submittedName>
        <fullName evidence="5">Cell surface protein</fullName>
    </submittedName>
</protein>
<evidence type="ECO:0000313" key="6">
    <source>
        <dbReference type="Proteomes" id="UP000516280"/>
    </source>
</evidence>
<feature type="domain" description="WxL Interacting Protein host binding" evidence="4">
    <location>
        <begin position="165"/>
        <end position="305"/>
    </location>
</feature>
<evidence type="ECO:0000313" key="5">
    <source>
        <dbReference type="EMBL" id="QDJ27182.1"/>
    </source>
</evidence>
<organism evidence="5 6">
    <name type="scientific">Pseudolactococcus paracarnosus</name>
    <dbReference type="NCBI Taxonomy" id="2749962"/>
    <lineage>
        <taxon>Bacteria</taxon>
        <taxon>Bacillati</taxon>
        <taxon>Bacillota</taxon>
        <taxon>Bacilli</taxon>
        <taxon>Lactobacillales</taxon>
        <taxon>Streptococcaceae</taxon>
        <taxon>Pseudolactococcus</taxon>
    </lineage>
</organism>
<dbReference type="PROSITE" id="PS51257">
    <property type="entry name" value="PROKAR_LIPOPROTEIN"/>
    <property type="match status" value="1"/>
</dbReference>
<keyword evidence="1" id="KW-0812">Transmembrane</keyword>
<feature type="chain" id="PRO_5029453584" evidence="2">
    <location>
        <begin position="30"/>
        <end position="357"/>
    </location>
</feature>
<dbReference type="Proteomes" id="UP000516280">
    <property type="component" value="Chromosome"/>
</dbReference>